<organism evidence="6 7">
    <name type="scientific">Hirsutella minnesotensis 3608</name>
    <dbReference type="NCBI Taxonomy" id="1043627"/>
    <lineage>
        <taxon>Eukaryota</taxon>
        <taxon>Fungi</taxon>
        <taxon>Dikarya</taxon>
        <taxon>Ascomycota</taxon>
        <taxon>Pezizomycotina</taxon>
        <taxon>Sordariomycetes</taxon>
        <taxon>Hypocreomycetidae</taxon>
        <taxon>Hypocreales</taxon>
        <taxon>Ophiocordycipitaceae</taxon>
        <taxon>Hirsutella</taxon>
    </lineage>
</organism>
<dbReference type="GO" id="GO:0005509">
    <property type="term" value="F:calcium ion binding"/>
    <property type="evidence" value="ECO:0007669"/>
    <property type="project" value="InterPro"/>
</dbReference>
<dbReference type="GO" id="GO:0032469">
    <property type="term" value="P:endoplasmic reticulum calcium ion homeostasis"/>
    <property type="evidence" value="ECO:0007669"/>
    <property type="project" value="InterPro"/>
</dbReference>
<proteinExistence type="predicted"/>
<accession>A0A0F7ZML4</accession>
<reference evidence="6 7" key="1">
    <citation type="journal article" date="2014" name="Genome Biol. Evol.">
        <title>Comparative genomics and transcriptomics analyses reveal divergent lifestyle features of nematode endoparasitic fungus Hirsutella minnesotensis.</title>
        <authorList>
            <person name="Lai Y."/>
            <person name="Liu K."/>
            <person name="Zhang X."/>
            <person name="Zhang X."/>
            <person name="Li K."/>
            <person name="Wang N."/>
            <person name="Shu C."/>
            <person name="Wu Y."/>
            <person name="Wang C."/>
            <person name="Bushley K.E."/>
            <person name="Xiang M."/>
            <person name="Liu X."/>
        </authorList>
    </citation>
    <scope>NUCLEOTIDE SEQUENCE [LARGE SCALE GENOMIC DNA]</scope>
    <source>
        <strain evidence="6 7">3608</strain>
    </source>
</reference>
<dbReference type="GO" id="GO:0016020">
    <property type="term" value="C:membrane"/>
    <property type="evidence" value="ECO:0007669"/>
    <property type="project" value="UniProtKB-SubCell"/>
</dbReference>
<dbReference type="Proteomes" id="UP000054481">
    <property type="component" value="Unassembled WGS sequence"/>
</dbReference>
<comment type="subcellular location">
    <subcellularLocation>
        <location evidence="1">Membrane</location>
        <topology evidence="1">Single-pass membrane protein</topology>
    </subcellularLocation>
</comment>
<dbReference type="GO" id="GO:0005783">
    <property type="term" value="C:endoplasmic reticulum"/>
    <property type="evidence" value="ECO:0007669"/>
    <property type="project" value="InterPro"/>
</dbReference>
<dbReference type="PANTHER" id="PTHR12883">
    <property type="entry name" value="ADIPOCYTE-SPECIFIC PROTEIN 4-RELATED"/>
    <property type="match status" value="1"/>
</dbReference>
<dbReference type="PANTHER" id="PTHR12883:SF0">
    <property type="entry name" value="PAT COMPLEX SUBUNIT CCDC47"/>
    <property type="match status" value="1"/>
</dbReference>
<evidence type="ECO:0000256" key="2">
    <source>
        <dbReference type="ARBA" id="ARBA00022692"/>
    </source>
</evidence>
<keyword evidence="4" id="KW-0472">Membrane</keyword>
<evidence type="ECO:0000313" key="7">
    <source>
        <dbReference type="Proteomes" id="UP000054481"/>
    </source>
</evidence>
<gene>
    <name evidence="6" type="ORF">HIM_08470</name>
</gene>
<evidence type="ECO:0000313" key="6">
    <source>
        <dbReference type="EMBL" id="KJZ72205.1"/>
    </source>
</evidence>
<sequence length="432" mass="48946">MADLLKSFFGGAKPEEPAVKRPDEDFADFANAPEPVPEAAPQAATLSGAATPAPTGVPWTKWYNVHERHAISEFKAEGVILAITALIVVFHIFGARVNRSKAKAWIRANAPILKSEFALVGFEGVPTMNRETNDDDLVKEKSLYEFATYATGRQNTAFMDIKLTMCKRFNPILNTIETVASYFSDMFGAPADIMEAFLYPFDGKENLTVPSTPESLDARSKDSRSTYEGFVWAIVNKDCMQKVREERYDISLTSTRDHSKLPNWLTVMSENSEITDTLLTAELIAAVSAAGEPFEYLIISDQPADKPKTLDETNPRKRLFLKYRLPSDNTYGDMIPLLAYFCRLPDMLVQSANFRPEVMKKVRATREAMIAQIKKADLDERNEERMYEKEKQRKAKRDAELKGLDAKAQKKYLEKEKEKEMRKSQKKMTMRG</sequence>
<keyword evidence="2" id="KW-0812">Transmembrane</keyword>
<dbReference type="Pfam" id="PF07946">
    <property type="entry name" value="CCDC47"/>
    <property type="match status" value="1"/>
</dbReference>
<dbReference type="EMBL" id="KQ030551">
    <property type="protein sequence ID" value="KJZ72205.1"/>
    <property type="molecule type" value="Genomic_DNA"/>
</dbReference>
<dbReference type="InterPro" id="IPR012879">
    <property type="entry name" value="CCDC47"/>
</dbReference>
<protein>
    <recommendedName>
        <fullName evidence="8">DUF1682 domain protein</fullName>
    </recommendedName>
</protein>
<evidence type="ECO:0000256" key="5">
    <source>
        <dbReference type="SAM" id="MobiDB-lite"/>
    </source>
</evidence>
<keyword evidence="3" id="KW-1133">Transmembrane helix</keyword>
<dbReference type="AlphaFoldDB" id="A0A0F7ZML4"/>
<evidence type="ECO:0008006" key="8">
    <source>
        <dbReference type="Google" id="ProtNLM"/>
    </source>
</evidence>
<keyword evidence="7" id="KW-1185">Reference proteome</keyword>
<name>A0A0F7ZML4_9HYPO</name>
<evidence type="ECO:0000256" key="4">
    <source>
        <dbReference type="ARBA" id="ARBA00023136"/>
    </source>
</evidence>
<dbReference type="OrthoDB" id="10039147at2759"/>
<evidence type="ECO:0000256" key="3">
    <source>
        <dbReference type="ARBA" id="ARBA00022989"/>
    </source>
</evidence>
<feature type="region of interest" description="Disordered" evidence="5">
    <location>
        <begin position="382"/>
        <end position="432"/>
    </location>
</feature>
<feature type="compositionally biased region" description="Basic and acidic residues" evidence="5">
    <location>
        <begin position="382"/>
        <end position="423"/>
    </location>
</feature>
<evidence type="ECO:0000256" key="1">
    <source>
        <dbReference type="ARBA" id="ARBA00004167"/>
    </source>
</evidence>